<organism evidence="2 3">
    <name type="scientific">Gracilariopsis chorda</name>
    <dbReference type="NCBI Taxonomy" id="448386"/>
    <lineage>
        <taxon>Eukaryota</taxon>
        <taxon>Rhodophyta</taxon>
        <taxon>Florideophyceae</taxon>
        <taxon>Rhodymeniophycidae</taxon>
        <taxon>Gracilariales</taxon>
        <taxon>Gracilariaceae</taxon>
        <taxon>Gracilariopsis</taxon>
    </lineage>
</organism>
<feature type="region of interest" description="Disordered" evidence="1">
    <location>
        <begin position="314"/>
        <end position="337"/>
    </location>
</feature>
<feature type="compositionally biased region" description="Basic residues" evidence="1">
    <location>
        <begin position="85"/>
        <end position="102"/>
    </location>
</feature>
<sequence>MADREVIDACLKVVSNRCRNLRKAIDRAKTWEQAAAKGQDLNAEQLESVKSCVKKEALLAELQEILKKQTSIVERPEQQEEKPKISKRAAKAAKAKERRAKSVRSQEESTASSMDGTQKDDDSDKALTTSPRDAKSPDYSKESSAVAAPSEHLTADNRRLEAENQALRRELEDLKESKATEQNGMKKENVRKVLNLFHIVDFLRQQGSREALHGYAASHPETIGNFVTELDMDLLCYFNVMLTSPNGNVPHNEAVDVSTLHCLEFLQNSQLDAFKDTSYEALTRIVDKISSCPILTERGLDERAKAALQSEKFVHDGTNGNGPAHEVTDARANVAIP</sequence>
<feature type="region of interest" description="Disordered" evidence="1">
    <location>
        <begin position="69"/>
        <end position="158"/>
    </location>
</feature>
<evidence type="ECO:0000313" key="3">
    <source>
        <dbReference type="Proteomes" id="UP000247409"/>
    </source>
</evidence>
<proteinExistence type="predicted"/>
<dbReference type="EMBL" id="NBIV01000032">
    <property type="protein sequence ID" value="PXF46818.1"/>
    <property type="molecule type" value="Genomic_DNA"/>
</dbReference>
<feature type="compositionally biased region" description="Basic and acidic residues" evidence="1">
    <location>
        <begin position="74"/>
        <end position="84"/>
    </location>
</feature>
<comment type="caution">
    <text evidence="2">The sequence shown here is derived from an EMBL/GenBank/DDBJ whole genome shotgun (WGS) entry which is preliminary data.</text>
</comment>
<evidence type="ECO:0000313" key="2">
    <source>
        <dbReference type="EMBL" id="PXF46818.1"/>
    </source>
</evidence>
<dbReference type="Proteomes" id="UP000247409">
    <property type="component" value="Unassembled WGS sequence"/>
</dbReference>
<keyword evidence="3" id="KW-1185">Reference proteome</keyword>
<feature type="compositionally biased region" description="Basic and acidic residues" evidence="1">
    <location>
        <begin position="132"/>
        <end position="141"/>
    </location>
</feature>
<reference evidence="2 3" key="1">
    <citation type="journal article" date="2018" name="Mol. Biol. Evol.">
        <title>Analysis of the draft genome of the red seaweed Gracilariopsis chorda provides insights into genome size evolution in Rhodophyta.</title>
        <authorList>
            <person name="Lee J."/>
            <person name="Yang E.C."/>
            <person name="Graf L."/>
            <person name="Yang J.H."/>
            <person name="Qiu H."/>
            <person name="Zel Zion U."/>
            <person name="Chan C.X."/>
            <person name="Stephens T.G."/>
            <person name="Weber A.P.M."/>
            <person name="Boo G.H."/>
            <person name="Boo S.M."/>
            <person name="Kim K.M."/>
            <person name="Shin Y."/>
            <person name="Jung M."/>
            <person name="Lee S.J."/>
            <person name="Yim H.S."/>
            <person name="Lee J.H."/>
            <person name="Bhattacharya D."/>
            <person name="Yoon H.S."/>
        </authorList>
    </citation>
    <scope>NUCLEOTIDE SEQUENCE [LARGE SCALE GENOMIC DNA]</scope>
    <source>
        <strain evidence="2 3">SKKU-2015</strain>
        <tissue evidence="2">Whole body</tissue>
    </source>
</reference>
<dbReference type="AlphaFoldDB" id="A0A2V3IXE6"/>
<name>A0A2V3IXE6_9FLOR</name>
<evidence type="ECO:0000256" key="1">
    <source>
        <dbReference type="SAM" id="MobiDB-lite"/>
    </source>
</evidence>
<protein>
    <submittedName>
        <fullName evidence="2">Uncharacterized protein</fullName>
    </submittedName>
</protein>
<dbReference type="OrthoDB" id="4137at2759"/>
<accession>A0A2V3IXE6</accession>
<gene>
    <name evidence="2" type="ORF">BWQ96_03347</name>
</gene>